<evidence type="ECO:0000256" key="10">
    <source>
        <dbReference type="ARBA" id="ARBA00032441"/>
    </source>
</evidence>
<evidence type="ECO:0000256" key="4">
    <source>
        <dbReference type="ARBA" id="ARBA00022490"/>
    </source>
</evidence>
<keyword evidence="8" id="KW-0067">ATP-binding</keyword>
<evidence type="ECO:0000313" key="12">
    <source>
        <dbReference type="Proteomes" id="UP000646365"/>
    </source>
</evidence>
<dbReference type="Gene3D" id="3.40.50.300">
    <property type="entry name" value="P-loop containing nucleotide triphosphate hydrolases"/>
    <property type="match status" value="1"/>
</dbReference>
<sequence>MSRSFTLDLPDEAATASLGARLAASAKPRDILLLRGDLGMGKTALARGFVMAQAPEAHEVPSPTFTLVQTYAGAAGPVWHFDLYRLKDPEEIWELGFEDALVDGILLVEWPDRLGPLAPRDRLELTLMPGTTPTGRRAELVAVGRSTWLERLQNPS</sequence>
<dbReference type="SUPFAM" id="SSF52540">
    <property type="entry name" value="P-loop containing nucleoside triphosphate hydrolases"/>
    <property type="match status" value="1"/>
</dbReference>
<keyword evidence="4" id="KW-0963">Cytoplasm</keyword>
<keyword evidence="7" id="KW-0547">Nucleotide-binding</keyword>
<gene>
    <name evidence="11" type="ORF">GCM10011611_38690</name>
</gene>
<keyword evidence="12" id="KW-1185">Reference proteome</keyword>
<proteinExistence type="inferred from homology"/>
<dbReference type="GO" id="GO:0005737">
    <property type="term" value="C:cytoplasm"/>
    <property type="evidence" value="ECO:0007669"/>
    <property type="project" value="UniProtKB-SubCell"/>
</dbReference>
<keyword evidence="5" id="KW-0819">tRNA processing</keyword>
<reference evidence="11" key="1">
    <citation type="journal article" date="2014" name="Int. J. Syst. Evol. Microbiol.">
        <title>Complete genome sequence of Corynebacterium casei LMG S-19264T (=DSM 44701T), isolated from a smear-ripened cheese.</title>
        <authorList>
            <consortium name="US DOE Joint Genome Institute (JGI-PGF)"/>
            <person name="Walter F."/>
            <person name="Albersmeier A."/>
            <person name="Kalinowski J."/>
            <person name="Ruckert C."/>
        </authorList>
    </citation>
    <scope>NUCLEOTIDE SEQUENCE</scope>
    <source>
        <strain evidence="11">CGMCC 1.15725</strain>
    </source>
</reference>
<evidence type="ECO:0000256" key="1">
    <source>
        <dbReference type="ARBA" id="ARBA00004496"/>
    </source>
</evidence>
<dbReference type="EMBL" id="BMJQ01000010">
    <property type="protein sequence ID" value="GGF28865.1"/>
    <property type="molecule type" value="Genomic_DNA"/>
</dbReference>
<evidence type="ECO:0000256" key="7">
    <source>
        <dbReference type="ARBA" id="ARBA00022741"/>
    </source>
</evidence>
<name>A0A8J3E518_9PROT</name>
<dbReference type="GO" id="GO:0005524">
    <property type="term" value="F:ATP binding"/>
    <property type="evidence" value="ECO:0007669"/>
    <property type="project" value="UniProtKB-KW"/>
</dbReference>
<evidence type="ECO:0000256" key="2">
    <source>
        <dbReference type="ARBA" id="ARBA00007599"/>
    </source>
</evidence>
<evidence type="ECO:0000313" key="11">
    <source>
        <dbReference type="EMBL" id="GGF28865.1"/>
    </source>
</evidence>
<evidence type="ECO:0000256" key="9">
    <source>
        <dbReference type="ARBA" id="ARBA00022842"/>
    </source>
</evidence>
<dbReference type="InterPro" id="IPR027417">
    <property type="entry name" value="P-loop_NTPase"/>
</dbReference>
<evidence type="ECO:0000256" key="3">
    <source>
        <dbReference type="ARBA" id="ARBA00019010"/>
    </source>
</evidence>
<dbReference type="RefSeq" id="WP_189048765.1">
    <property type="nucleotide sequence ID" value="NZ_BMJQ01000010.1"/>
</dbReference>
<dbReference type="InterPro" id="IPR003442">
    <property type="entry name" value="T6A_TsaE"/>
</dbReference>
<organism evidence="11 12">
    <name type="scientific">Aliidongia dinghuensis</name>
    <dbReference type="NCBI Taxonomy" id="1867774"/>
    <lineage>
        <taxon>Bacteria</taxon>
        <taxon>Pseudomonadati</taxon>
        <taxon>Pseudomonadota</taxon>
        <taxon>Alphaproteobacteria</taxon>
        <taxon>Rhodospirillales</taxon>
        <taxon>Dongiaceae</taxon>
        <taxon>Aliidongia</taxon>
    </lineage>
</organism>
<dbReference type="GO" id="GO:0002949">
    <property type="term" value="P:tRNA threonylcarbamoyladenosine modification"/>
    <property type="evidence" value="ECO:0007669"/>
    <property type="project" value="InterPro"/>
</dbReference>
<dbReference type="PANTHER" id="PTHR33540">
    <property type="entry name" value="TRNA THREONYLCARBAMOYLADENOSINE BIOSYNTHESIS PROTEIN TSAE"/>
    <property type="match status" value="1"/>
</dbReference>
<dbReference type="AlphaFoldDB" id="A0A8J3E518"/>
<evidence type="ECO:0000256" key="6">
    <source>
        <dbReference type="ARBA" id="ARBA00022723"/>
    </source>
</evidence>
<comment type="caution">
    <text evidence="11">The sequence shown here is derived from an EMBL/GenBank/DDBJ whole genome shotgun (WGS) entry which is preliminary data.</text>
</comment>
<keyword evidence="9" id="KW-0460">Magnesium</keyword>
<evidence type="ECO:0000256" key="5">
    <source>
        <dbReference type="ARBA" id="ARBA00022694"/>
    </source>
</evidence>
<comment type="subcellular location">
    <subcellularLocation>
        <location evidence="1">Cytoplasm</location>
    </subcellularLocation>
</comment>
<accession>A0A8J3E518</accession>
<reference evidence="11" key="2">
    <citation type="submission" date="2020-09" db="EMBL/GenBank/DDBJ databases">
        <authorList>
            <person name="Sun Q."/>
            <person name="Zhou Y."/>
        </authorList>
    </citation>
    <scope>NUCLEOTIDE SEQUENCE</scope>
    <source>
        <strain evidence="11">CGMCC 1.15725</strain>
    </source>
</reference>
<keyword evidence="6" id="KW-0479">Metal-binding</keyword>
<dbReference type="PANTHER" id="PTHR33540:SF2">
    <property type="entry name" value="TRNA THREONYLCARBAMOYLADENOSINE BIOSYNTHESIS PROTEIN TSAE"/>
    <property type="match status" value="1"/>
</dbReference>
<dbReference type="Proteomes" id="UP000646365">
    <property type="component" value="Unassembled WGS sequence"/>
</dbReference>
<evidence type="ECO:0000256" key="8">
    <source>
        <dbReference type="ARBA" id="ARBA00022840"/>
    </source>
</evidence>
<protein>
    <recommendedName>
        <fullName evidence="3">tRNA threonylcarbamoyladenosine biosynthesis protein TsaE</fullName>
    </recommendedName>
    <alternativeName>
        <fullName evidence="10">t(6)A37 threonylcarbamoyladenosine biosynthesis protein TsaE</fullName>
    </alternativeName>
</protein>
<dbReference type="GO" id="GO:0046872">
    <property type="term" value="F:metal ion binding"/>
    <property type="evidence" value="ECO:0007669"/>
    <property type="project" value="UniProtKB-KW"/>
</dbReference>
<comment type="similarity">
    <text evidence="2">Belongs to the TsaE family.</text>
</comment>
<dbReference type="Pfam" id="PF02367">
    <property type="entry name" value="TsaE"/>
    <property type="match status" value="1"/>
</dbReference>
<dbReference type="NCBIfam" id="TIGR00150">
    <property type="entry name" value="T6A_YjeE"/>
    <property type="match status" value="1"/>
</dbReference>